<dbReference type="Gene3D" id="2.130.10.10">
    <property type="entry name" value="YVTN repeat-like/Quinoprotein amine dehydrogenase"/>
    <property type="match status" value="1"/>
</dbReference>
<protein>
    <submittedName>
        <fullName evidence="1">Uncharacterized protein</fullName>
    </submittedName>
</protein>
<accession>A0A9W8JUW0</accession>
<dbReference type="Proteomes" id="UP001148786">
    <property type="component" value="Unassembled WGS sequence"/>
</dbReference>
<keyword evidence="2" id="KW-1185">Reference proteome</keyword>
<evidence type="ECO:0000313" key="2">
    <source>
        <dbReference type="Proteomes" id="UP001148786"/>
    </source>
</evidence>
<comment type="caution">
    <text evidence="1">The sequence shown here is derived from an EMBL/GenBank/DDBJ whole genome shotgun (WGS) entry which is preliminary data.</text>
</comment>
<gene>
    <name evidence="1" type="ORF">NLJ89_g8203</name>
</gene>
<name>A0A9W8JUW0_9AGAR</name>
<evidence type="ECO:0000313" key="1">
    <source>
        <dbReference type="EMBL" id="KAJ3503944.1"/>
    </source>
</evidence>
<dbReference type="AlphaFoldDB" id="A0A9W8JUW0"/>
<dbReference type="EMBL" id="JANKHO010001071">
    <property type="protein sequence ID" value="KAJ3503944.1"/>
    <property type="molecule type" value="Genomic_DNA"/>
</dbReference>
<reference evidence="1" key="1">
    <citation type="submission" date="2022-07" db="EMBL/GenBank/DDBJ databases">
        <title>Genome Sequence of Agrocybe chaxingu.</title>
        <authorList>
            <person name="Buettner E."/>
        </authorList>
    </citation>
    <scope>NUCLEOTIDE SEQUENCE</scope>
    <source>
        <strain evidence="1">MP-N11</strain>
    </source>
</reference>
<dbReference type="InterPro" id="IPR015943">
    <property type="entry name" value="WD40/YVTN_repeat-like_dom_sf"/>
</dbReference>
<sequence>MPVADSEIHSGKVRKILFHPGSFYAIIFCKEFLYVWDTRRNTPIWRIALDLVPLDACWMNLTPEQPASLLAVLSDNGKLACFSLNGLFFPVRVRKQESRMHKASNNPAVYGVLTCANEMIASSLGGDVTWRNLSQGRQFETLAASQIFVDPKHHGYITQLQLLTSTRLLIFNALWKIVIDYEISSKTRSAIIDLEYHP</sequence>
<dbReference type="SUPFAM" id="SSF50978">
    <property type="entry name" value="WD40 repeat-like"/>
    <property type="match status" value="1"/>
</dbReference>
<proteinExistence type="predicted"/>
<dbReference type="InterPro" id="IPR036322">
    <property type="entry name" value="WD40_repeat_dom_sf"/>
</dbReference>
<organism evidence="1 2">
    <name type="scientific">Agrocybe chaxingu</name>
    <dbReference type="NCBI Taxonomy" id="84603"/>
    <lineage>
        <taxon>Eukaryota</taxon>
        <taxon>Fungi</taxon>
        <taxon>Dikarya</taxon>
        <taxon>Basidiomycota</taxon>
        <taxon>Agaricomycotina</taxon>
        <taxon>Agaricomycetes</taxon>
        <taxon>Agaricomycetidae</taxon>
        <taxon>Agaricales</taxon>
        <taxon>Agaricineae</taxon>
        <taxon>Strophariaceae</taxon>
        <taxon>Agrocybe</taxon>
    </lineage>
</organism>